<sequence length="139" mass="16454">MTMLAVYVLIISVPIIIIISAVCGISITEYEMKPNKLTRLFYCDDEIFIKYWKKRKEKGILMNNLKTIIIFTAWYGIMVLFFFLKDNNSLMYGREHILLLVITTIIFALISSLISWCQEHHRYIKLKEKVKNKNIKTIK</sequence>
<feature type="transmembrane region" description="Helical" evidence="1">
    <location>
        <begin position="60"/>
        <end position="84"/>
    </location>
</feature>
<feature type="transmembrane region" description="Helical" evidence="1">
    <location>
        <begin position="96"/>
        <end position="117"/>
    </location>
</feature>
<protein>
    <submittedName>
        <fullName evidence="2">Uncharacterized protein</fullName>
    </submittedName>
</protein>
<accession>A0A7Y3T0M9</accession>
<keyword evidence="1" id="KW-0472">Membrane</keyword>
<reference evidence="2 3" key="1">
    <citation type="submission" date="2020-05" db="EMBL/GenBank/DDBJ databases">
        <title>Complete genome of Clostridium estertheticum subspecies estertheticum, isolated from Vacuum packed lamb meat from New Zealand imported to Switzerland.</title>
        <authorList>
            <person name="Wambui J."/>
            <person name="Stevens M.J.A."/>
            <person name="Stephan R."/>
        </authorList>
    </citation>
    <scope>NUCLEOTIDE SEQUENCE [LARGE SCALE GENOMIC DNA]</scope>
    <source>
        <strain evidence="2 3">CEST001</strain>
    </source>
</reference>
<proteinExistence type="predicted"/>
<gene>
    <name evidence="2" type="ORF">HLQ16_21780</name>
</gene>
<organism evidence="2 3">
    <name type="scientific">Clostridium estertheticum</name>
    <dbReference type="NCBI Taxonomy" id="238834"/>
    <lineage>
        <taxon>Bacteria</taxon>
        <taxon>Bacillati</taxon>
        <taxon>Bacillota</taxon>
        <taxon>Clostridia</taxon>
        <taxon>Eubacteriales</taxon>
        <taxon>Clostridiaceae</taxon>
        <taxon>Clostridium</taxon>
    </lineage>
</organism>
<keyword evidence="1" id="KW-0812">Transmembrane</keyword>
<dbReference type="EMBL" id="JABEYB010000025">
    <property type="protein sequence ID" value="NNU78535.1"/>
    <property type="molecule type" value="Genomic_DNA"/>
</dbReference>
<feature type="transmembrane region" description="Helical" evidence="1">
    <location>
        <begin position="6"/>
        <end position="27"/>
    </location>
</feature>
<comment type="caution">
    <text evidence="2">The sequence shown here is derived from an EMBL/GenBank/DDBJ whole genome shotgun (WGS) entry which is preliminary data.</text>
</comment>
<dbReference type="RefSeq" id="WP_171299083.1">
    <property type="nucleotide sequence ID" value="NZ_CP077617.1"/>
</dbReference>
<dbReference type="Proteomes" id="UP000531659">
    <property type="component" value="Unassembled WGS sequence"/>
</dbReference>
<evidence type="ECO:0000313" key="3">
    <source>
        <dbReference type="Proteomes" id="UP000531659"/>
    </source>
</evidence>
<evidence type="ECO:0000313" key="2">
    <source>
        <dbReference type="EMBL" id="NNU78535.1"/>
    </source>
</evidence>
<dbReference type="AlphaFoldDB" id="A0A7Y3T0M9"/>
<name>A0A7Y3T0M9_9CLOT</name>
<evidence type="ECO:0000256" key="1">
    <source>
        <dbReference type="SAM" id="Phobius"/>
    </source>
</evidence>
<dbReference type="GeneID" id="83594855"/>
<keyword evidence="1" id="KW-1133">Transmembrane helix</keyword>